<accession>A0ABT1J4T9</accession>
<dbReference type="Gene3D" id="3.40.50.300">
    <property type="entry name" value="P-loop containing nucleotide triphosphate hydrolases"/>
    <property type="match status" value="1"/>
</dbReference>
<gene>
    <name evidence="3" type="ORF">FHR36_005613</name>
</gene>
<dbReference type="PROSITE" id="PS50043">
    <property type="entry name" value="HTH_LUXR_2"/>
    <property type="match status" value="1"/>
</dbReference>
<dbReference type="Pfam" id="PF00196">
    <property type="entry name" value="GerE"/>
    <property type="match status" value="1"/>
</dbReference>
<dbReference type="InterPro" id="IPR000792">
    <property type="entry name" value="Tscrpt_reg_LuxR_C"/>
</dbReference>
<dbReference type="InterPro" id="IPR011990">
    <property type="entry name" value="TPR-like_helical_dom_sf"/>
</dbReference>
<dbReference type="InterPro" id="IPR016032">
    <property type="entry name" value="Sig_transdc_resp-reg_C-effctor"/>
</dbReference>
<proteinExistence type="predicted"/>
<dbReference type="SMART" id="SM00421">
    <property type="entry name" value="HTH_LUXR"/>
    <property type="match status" value="1"/>
</dbReference>
<keyword evidence="4" id="KW-1185">Reference proteome</keyword>
<sequence length="937" mass="98378">MSPDPSPRHDGGGPGPEPPAAGSVLGGRLRVPPVPATFVRRTRLSERLTLGLRERPLALVNGPAGAGKTLLVCDWARTAPLPGPAAWLTLEPGDNTPGALWACLTEALRRAGAVPPGRLPAAPGAAATGPELPGRLADALAERPEPLVLILDEAEHLTDPGLAADLHTLLRHAGDGLRLVLISRTEPPLPLHRYRAADEITEIRAADLAFTPDEAAVLLRRHGLALSAEGVRALTERTEGWAAGLRLSALAAEHAPDREGYLKEFEAGHSTIADFLLAEVLDAQPAATRDLLLRTSVLDRAHPALADALTGRPDGERILDELAHANAFVTPMDHSWYRLHPLFAEILRVHLRARHPGLQQELHGTAARWLHAADLPDEALRHAAAAGEWELAAGWLVRDLALGRFLTDPGLAAAPGPGECGPLFAELPPDTGGPATELVRAARSLAARDADAAVRHLDRAERRSTAGTAQAAGVGLDGDRPDGDDLRLGAALLRVAAARLTGAVADAERAAATAERLLPRAADRTRRDRPQFTALLAVGLGAVRLWDGRIDAARQALAGVLRPTEPAEPAEPAPTAGAPGVAAAALPGRYEALGLLALAELWDGAPGRAEAHARRAIAAYEQLGLPETADGAIARLVLAEVAAERDDPAAAQLELQRAESLADHPGDRPGDRLRRTVLALTRARLALHRGDPHGALALLGHTPPRPDPEDGHSPEPDEQPWTGSPRAESRVAALVAAALLATGDASAALLAAARGGSDGALVAARAHLRLGDPAAAVAALPPEVGRTPGAAVRALLVRAEASAATGHDAAAQRPFARALAVAQPDRLRRAFVEAGPWPAAYLRSRPGLGGPYGWLPAEFRPPQGPAGGAEPLPVEPLSEREQEVLRRVAELMSTVEVAADLHLSVNTVKTHLKSINRKLCTTRRADAVRRARRLRLL</sequence>
<dbReference type="PRINTS" id="PR00038">
    <property type="entry name" value="HTHLUXR"/>
</dbReference>
<evidence type="ECO:0000313" key="4">
    <source>
        <dbReference type="Proteomes" id="UP001206483"/>
    </source>
</evidence>
<dbReference type="SMART" id="SM00382">
    <property type="entry name" value="AAA"/>
    <property type="match status" value="1"/>
</dbReference>
<protein>
    <submittedName>
        <fullName evidence="3">LuxR family maltose regulon positive regulatory protein</fullName>
    </submittedName>
</protein>
<dbReference type="InterPro" id="IPR036388">
    <property type="entry name" value="WH-like_DNA-bd_sf"/>
</dbReference>
<feature type="region of interest" description="Disordered" evidence="1">
    <location>
        <begin position="458"/>
        <end position="478"/>
    </location>
</feature>
<dbReference type="SUPFAM" id="SSF52540">
    <property type="entry name" value="P-loop containing nucleoside triphosphate hydrolases"/>
    <property type="match status" value="1"/>
</dbReference>
<feature type="compositionally biased region" description="Basic and acidic residues" evidence="1">
    <location>
        <begin position="1"/>
        <end position="11"/>
    </location>
</feature>
<organism evidence="3 4">
    <name type="scientific">Kitasatospora paracochleata</name>
    <dbReference type="NCBI Taxonomy" id="58354"/>
    <lineage>
        <taxon>Bacteria</taxon>
        <taxon>Bacillati</taxon>
        <taxon>Actinomycetota</taxon>
        <taxon>Actinomycetes</taxon>
        <taxon>Kitasatosporales</taxon>
        <taxon>Streptomycetaceae</taxon>
        <taxon>Kitasatospora</taxon>
    </lineage>
</organism>
<comment type="caution">
    <text evidence="3">The sequence shown here is derived from an EMBL/GenBank/DDBJ whole genome shotgun (WGS) entry which is preliminary data.</text>
</comment>
<feature type="region of interest" description="Disordered" evidence="1">
    <location>
        <begin position="694"/>
        <end position="727"/>
    </location>
</feature>
<dbReference type="Gene3D" id="1.10.10.10">
    <property type="entry name" value="Winged helix-like DNA-binding domain superfamily/Winged helix DNA-binding domain"/>
    <property type="match status" value="1"/>
</dbReference>
<dbReference type="InterPro" id="IPR003593">
    <property type="entry name" value="AAA+_ATPase"/>
</dbReference>
<feature type="compositionally biased region" description="Basic and acidic residues" evidence="1">
    <location>
        <begin position="704"/>
        <end position="715"/>
    </location>
</feature>
<dbReference type="PANTHER" id="PTHR48125">
    <property type="entry name" value="LP07818P1"/>
    <property type="match status" value="1"/>
</dbReference>
<dbReference type="SUPFAM" id="SSF46894">
    <property type="entry name" value="C-terminal effector domain of the bipartite response regulators"/>
    <property type="match status" value="1"/>
</dbReference>
<dbReference type="EMBL" id="JAMZDX010000005">
    <property type="protein sequence ID" value="MCP2312447.1"/>
    <property type="molecule type" value="Genomic_DNA"/>
</dbReference>
<dbReference type="Proteomes" id="UP001206483">
    <property type="component" value="Unassembled WGS sequence"/>
</dbReference>
<dbReference type="InterPro" id="IPR059106">
    <property type="entry name" value="WHD_MalT"/>
</dbReference>
<dbReference type="Pfam" id="PF13401">
    <property type="entry name" value="AAA_22"/>
    <property type="match status" value="1"/>
</dbReference>
<evidence type="ECO:0000313" key="3">
    <source>
        <dbReference type="EMBL" id="MCP2312447.1"/>
    </source>
</evidence>
<dbReference type="InterPro" id="IPR049945">
    <property type="entry name" value="AAA_22"/>
</dbReference>
<dbReference type="InterPro" id="IPR027417">
    <property type="entry name" value="P-loop_NTPase"/>
</dbReference>
<feature type="region of interest" description="Disordered" evidence="1">
    <location>
        <begin position="1"/>
        <end position="29"/>
    </location>
</feature>
<dbReference type="CDD" id="cd06170">
    <property type="entry name" value="LuxR_C_like"/>
    <property type="match status" value="1"/>
</dbReference>
<name>A0ABT1J4T9_9ACTN</name>
<reference evidence="3 4" key="1">
    <citation type="submission" date="2022-06" db="EMBL/GenBank/DDBJ databases">
        <title>Sequencing the genomes of 1000 actinobacteria strains.</title>
        <authorList>
            <person name="Klenk H.-P."/>
        </authorList>
    </citation>
    <scope>NUCLEOTIDE SEQUENCE [LARGE SCALE GENOMIC DNA]</scope>
    <source>
        <strain evidence="3 4">DSM 41656</strain>
    </source>
</reference>
<dbReference type="Pfam" id="PF25873">
    <property type="entry name" value="WHD_MalT"/>
    <property type="match status" value="1"/>
</dbReference>
<evidence type="ECO:0000256" key="1">
    <source>
        <dbReference type="SAM" id="MobiDB-lite"/>
    </source>
</evidence>
<dbReference type="RefSeq" id="WP_253801517.1">
    <property type="nucleotide sequence ID" value="NZ_JAMZDX010000005.1"/>
</dbReference>
<feature type="domain" description="HTH luxR-type" evidence="2">
    <location>
        <begin position="870"/>
        <end position="935"/>
    </location>
</feature>
<evidence type="ECO:0000259" key="2">
    <source>
        <dbReference type="PROSITE" id="PS50043"/>
    </source>
</evidence>
<dbReference type="Gene3D" id="1.25.40.10">
    <property type="entry name" value="Tetratricopeptide repeat domain"/>
    <property type="match status" value="1"/>
</dbReference>